<gene>
    <name evidence="3" type="ORF">HN018_00290</name>
</gene>
<feature type="chain" id="PRO_5026865493" description="Lipoprotein" evidence="2">
    <location>
        <begin position="21"/>
        <end position="97"/>
    </location>
</feature>
<sequence>MSSKTIARSLFGLCTLGFVAACSPAPPHPSSPFDLAPASRGSAPASSDQALRGNGGRHGDGGQGNEPGFRDNAPAGGINGFSGSTGGAASLGGPAGY</sequence>
<keyword evidence="2" id="KW-0732">Signal</keyword>
<dbReference type="RefSeq" id="WP_171834297.1">
    <property type="nucleotide sequence ID" value="NZ_CP053708.1"/>
</dbReference>
<feature type="compositionally biased region" description="Gly residues" evidence="1">
    <location>
        <begin position="77"/>
        <end position="97"/>
    </location>
</feature>
<evidence type="ECO:0000256" key="2">
    <source>
        <dbReference type="SAM" id="SignalP"/>
    </source>
</evidence>
<reference evidence="3 4" key="1">
    <citation type="journal article" date="2014" name="World J. Microbiol. Biotechnol.">
        <title>Biodiversity and physiological characteristics of Antarctic and Arctic lichens-associated bacteria.</title>
        <authorList>
            <person name="Lee Y.M."/>
            <person name="Kim E.H."/>
            <person name="Lee H.K."/>
            <person name="Hong S.G."/>
        </authorList>
    </citation>
    <scope>NUCLEOTIDE SEQUENCE [LARGE SCALE GENOMIC DNA]</scope>
    <source>
        <strain evidence="3 4">PAMC 26569</strain>
    </source>
</reference>
<name>A0A6M8HJ48_9PROT</name>
<feature type="compositionally biased region" description="Low complexity" evidence="1">
    <location>
        <begin position="36"/>
        <end position="47"/>
    </location>
</feature>
<dbReference type="Proteomes" id="UP000500767">
    <property type="component" value="Chromosome"/>
</dbReference>
<evidence type="ECO:0000313" key="4">
    <source>
        <dbReference type="Proteomes" id="UP000500767"/>
    </source>
</evidence>
<keyword evidence="4" id="KW-1185">Reference proteome</keyword>
<feature type="compositionally biased region" description="Gly residues" evidence="1">
    <location>
        <begin position="53"/>
        <end position="65"/>
    </location>
</feature>
<dbReference type="EMBL" id="CP053708">
    <property type="protein sequence ID" value="QKE88698.1"/>
    <property type="molecule type" value="Genomic_DNA"/>
</dbReference>
<feature type="region of interest" description="Disordered" evidence="1">
    <location>
        <begin position="26"/>
        <end position="97"/>
    </location>
</feature>
<evidence type="ECO:0008006" key="5">
    <source>
        <dbReference type="Google" id="ProtNLM"/>
    </source>
</evidence>
<proteinExistence type="predicted"/>
<dbReference type="KEGG" id="lck:HN018_00290"/>
<protein>
    <recommendedName>
        <fullName evidence="5">Lipoprotein</fullName>
    </recommendedName>
</protein>
<dbReference type="PROSITE" id="PS51257">
    <property type="entry name" value="PROKAR_LIPOPROTEIN"/>
    <property type="match status" value="1"/>
</dbReference>
<evidence type="ECO:0000313" key="3">
    <source>
        <dbReference type="EMBL" id="QKE88698.1"/>
    </source>
</evidence>
<feature type="signal peptide" evidence="2">
    <location>
        <begin position="1"/>
        <end position="20"/>
    </location>
</feature>
<organism evidence="3 4">
    <name type="scientific">Lichenicola cladoniae</name>
    <dbReference type="NCBI Taxonomy" id="1484109"/>
    <lineage>
        <taxon>Bacteria</taxon>
        <taxon>Pseudomonadati</taxon>
        <taxon>Pseudomonadota</taxon>
        <taxon>Alphaproteobacteria</taxon>
        <taxon>Acetobacterales</taxon>
        <taxon>Acetobacteraceae</taxon>
        <taxon>Lichenicola</taxon>
    </lineage>
</organism>
<dbReference type="AlphaFoldDB" id="A0A6M8HJ48"/>
<accession>A0A6M8HJ48</accession>
<evidence type="ECO:0000256" key="1">
    <source>
        <dbReference type="SAM" id="MobiDB-lite"/>
    </source>
</evidence>